<dbReference type="SUPFAM" id="SSF81923">
    <property type="entry name" value="Double Clp-N motif"/>
    <property type="match status" value="1"/>
</dbReference>
<dbReference type="PROSITE" id="PS00871">
    <property type="entry name" value="CLPAB_2"/>
    <property type="match status" value="1"/>
</dbReference>
<dbReference type="SUPFAM" id="SSF52540">
    <property type="entry name" value="P-loop containing nucleoside triphosphate hydrolases"/>
    <property type="match status" value="2"/>
</dbReference>
<dbReference type="Gene3D" id="3.40.50.300">
    <property type="entry name" value="P-loop containing nucleotide triphosphate hydrolases"/>
    <property type="match status" value="3"/>
</dbReference>
<dbReference type="SMART" id="SM00382">
    <property type="entry name" value="AAA"/>
    <property type="match status" value="2"/>
</dbReference>
<dbReference type="InterPro" id="IPR004176">
    <property type="entry name" value="Clp_R_N"/>
</dbReference>
<dbReference type="Pfam" id="PF02861">
    <property type="entry name" value="Clp_N"/>
    <property type="match status" value="1"/>
</dbReference>
<feature type="domain" description="Clp ATPase C-terminal" evidence="7">
    <location>
        <begin position="774"/>
        <end position="867"/>
    </location>
</feature>
<dbReference type="InterPro" id="IPR003593">
    <property type="entry name" value="AAA+_ATPase"/>
</dbReference>
<evidence type="ECO:0000256" key="4">
    <source>
        <dbReference type="ARBA" id="ARBA00022840"/>
    </source>
</evidence>
<accession>A0ABR6DK87</accession>
<dbReference type="Proteomes" id="UP000565455">
    <property type="component" value="Unassembled WGS sequence"/>
</dbReference>
<dbReference type="CDD" id="cd00009">
    <property type="entry name" value="AAA"/>
    <property type="match status" value="1"/>
</dbReference>
<comment type="similarity">
    <text evidence="1">Belongs to the ClpA/ClpB family.</text>
</comment>
<reference evidence="8 9" key="1">
    <citation type="submission" date="2020-08" db="EMBL/GenBank/DDBJ databases">
        <title>Genomic Encyclopedia of Type Strains, Phase IV (KMG-IV): sequencing the most valuable type-strain genomes for metagenomic binning, comparative biology and taxonomic classification.</title>
        <authorList>
            <person name="Goeker M."/>
        </authorList>
    </citation>
    <scope>NUCLEOTIDE SEQUENCE [LARGE SCALE GENOMIC DNA]</scope>
    <source>
        <strain evidence="8 9">DSM 5686</strain>
    </source>
</reference>
<dbReference type="InterPro" id="IPR027417">
    <property type="entry name" value="P-loop_NTPase"/>
</dbReference>
<evidence type="ECO:0000313" key="9">
    <source>
        <dbReference type="Proteomes" id="UP000565455"/>
    </source>
</evidence>
<keyword evidence="2" id="KW-0677">Repeat</keyword>
<dbReference type="InterPro" id="IPR003959">
    <property type="entry name" value="ATPase_AAA_core"/>
</dbReference>
<protein>
    <submittedName>
        <fullName evidence="8">Type VI secretion system protein VasG</fullName>
    </submittedName>
</protein>
<organism evidence="8 9">
    <name type="scientific">Methylobacterium fujisawaense</name>
    <dbReference type="NCBI Taxonomy" id="107400"/>
    <lineage>
        <taxon>Bacteria</taxon>
        <taxon>Pseudomonadati</taxon>
        <taxon>Pseudomonadota</taxon>
        <taxon>Alphaproteobacteria</taxon>
        <taxon>Hyphomicrobiales</taxon>
        <taxon>Methylobacteriaceae</taxon>
        <taxon>Methylobacterium</taxon>
    </lineage>
</organism>
<dbReference type="Gene3D" id="1.10.1780.10">
    <property type="entry name" value="Clp, N-terminal domain"/>
    <property type="match status" value="1"/>
</dbReference>
<evidence type="ECO:0000259" key="7">
    <source>
        <dbReference type="SMART" id="SM01086"/>
    </source>
</evidence>
<dbReference type="InterPro" id="IPR028299">
    <property type="entry name" value="ClpA/B_CS2"/>
</dbReference>
<dbReference type="PANTHER" id="PTHR11638">
    <property type="entry name" value="ATP-DEPENDENT CLP PROTEASE"/>
    <property type="match status" value="1"/>
</dbReference>
<dbReference type="RefSeq" id="WP_182593102.1">
    <property type="nucleotide sequence ID" value="NZ_JACJIM010000010.1"/>
</dbReference>
<evidence type="ECO:0000256" key="1">
    <source>
        <dbReference type="ARBA" id="ARBA00008675"/>
    </source>
</evidence>
<feature type="domain" description="AAA+ ATPase" evidence="6">
    <location>
        <begin position="602"/>
        <end position="753"/>
    </location>
</feature>
<dbReference type="InterPro" id="IPR001270">
    <property type="entry name" value="ClpA/B"/>
</dbReference>
<comment type="caution">
    <text evidence="8">The sequence shown here is derived from an EMBL/GenBank/DDBJ whole genome shotgun (WGS) entry which is preliminary data.</text>
</comment>
<dbReference type="Pfam" id="PF00004">
    <property type="entry name" value="AAA"/>
    <property type="match status" value="1"/>
</dbReference>
<evidence type="ECO:0000259" key="6">
    <source>
        <dbReference type="SMART" id="SM00382"/>
    </source>
</evidence>
<dbReference type="InterPro" id="IPR019489">
    <property type="entry name" value="Clp_ATPase_C"/>
</dbReference>
<dbReference type="InterPro" id="IPR050130">
    <property type="entry name" value="ClpA_ClpB"/>
</dbReference>
<evidence type="ECO:0000313" key="8">
    <source>
        <dbReference type="EMBL" id="MBA9065724.1"/>
    </source>
</evidence>
<sequence length="875" mass="94819">MRDIELMPGLIERLNPVCHEALQAAAVTCVSHGHREVAVEHFLVPLLTQPGADCRLIVQHCDADPDRIKNAVEGAFARFRTGNGASPRYSTLVCELLQDAWMVASVLLGEGQIRSGAILLALLSDLGRYARFDYGLRLEQLPLSHIRGQFDEIVKGSVETPAIATAAAAPQVLGPVQDAGTALGRYGHDFTEAARQGRIDPVFCRDDEIRQIVEILARRRKNNPLCVGEAGVGKTAVVEGLALRIVQGDVPDFLVGASLYGLDLGALQAGASVKGEFERRLKAVLDEVKAADRPMIVFIDEAHTLIGAGGPQGGSDGANLLKPALARGEIRAIAATTWSEYKKYFEKDPALVRRFQLVQLAEPGIEQARIILGGLVPAYEKAHGVFISSAGVAAAAALSARYVSGRQLPDKAIDLLDTACARVKASASGIPHRIDVLRREELMLAHEAEALNRDIDAGHRSGKFSERLSQIEERRIAIAAQIDRLSGEHDIQRRLAGELVALRSAQATAETRTAMERLRAEFARVRETEPLVALEVGVDEVASVVSDWTGIPVAAMTQDEAFRLTTLGRRIKDAIRGQDHAIDLIVEQLQTARLDLHKAGRPIGVFLLVGPSGVGKTETAVQVARLLFGSERFLTTINMTEYQERHTLSRLIGSPPGYVGYGEGGVLTEAIRKTPYSVVLLDEVEKADINVLNLFYQAFDKGELNDGEGRAIDCRNVVFFLTSNLAAEEISQLAAQTGQGVRVPEILERIRPRLAAHFKPALLARMQPLVYLPLSDEAMGEIVSAKLAELGEILRARQGVVLHVGAEAEAHIRRECLVATSGARLVDQVIQRRLLPEISRAILQAGLDHVVLVSATVDIGEGDGFRFAFETVVAP</sequence>
<dbReference type="CDD" id="cd19499">
    <property type="entry name" value="RecA-like_ClpB_Hsp104-like"/>
    <property type="match status" value="1"/>
</dbReference>
<dbReference type="PRINTS" id="PR00300">
    <property type="entry name" value="CLPPROTEASEA"/>
</dbReference>
<feature type="domain" description="AAA+ ATPase" evidence="6">
    <location>
        <begin position="221"/>
        <end position="366"/>
    </location>
</feature>
<dbReference type="Pfam" id="PF07724">
    <property type="entry name" value="AAA_2"/>
    <property type="match status" value="1"/>
</dbReference>
<dbReference type="Pfam" id="PF17871">
    <property type="entry name" value="AAA_lid_9"/>
    <property type="match status" value="1"/>
</dbReference>
<keyword evidence="9" id="KW-1185">Reference proteome</keyword>
<gene>
    <name evidence="8" type="ORF">GGQ91_005147</name>
</gene>
<keyword evidence="5" id="KW-0143">Chaperone</keyword>
<evidence type="ECO:0000256" key="3">
    <source>
        <dbReference type="ARBA" id="ARBA00022741"/>
    </source>
</evidence>
<dbReference type="EMBL" id="JACJIM010000010">
    <property type="protein sequence ID" value="MBA9065724.1"/>
    <property type="molecule type" value="Genomic_DNA"/>
</dbReference>
<dbReference type="NCBIfam" id="TIGR03345">
    <property type="entry name" value="VI_ClpV1"/>
    <property type="match status" value="1"/>
</dbReference>
<evidence type="ECO:0000256" key="5">
    <source>
        <dbReference type="ARBA" id="ARBA00023186"/>
    </source>
</evidence>
<dbReference type="SMART" id="SM01086">
    <property type="entry name" value="ClpB_D2-small"/>
    <property type="match status" value="1"/>
</dbReference>
<dbReference type="InterPro" id="IPR036628">
    <property type="entry name" value="Clp_N_dom_sf"/>
</dbReference>
<dbReference type="InterPro" id="IPR041546">
    <property type="entry name" value="ClpA/ClpB_AAA_lid"/>
</dbReference>
<dbReference type="Gene3D" id="1.10.8.60">
    <property type="match status" value="1"/>
</dbReference>
<dbReference type="PANTHER" id="PTHR11638:SF181">
    <property type="entry name" value="ATPASE SUBUNIT OF ATP-DEPENDENT PROTEASE"/>
    <property type="match status" value="1"/>
</dbReference>
<keyword evidence="3" id="KW-0547">Nucleotide-binding</keyword>
<name>A0ABR6DK87_9HYPH</name>
<dbReference type="Pfam" id="PF10431">
    <property type="entry name" value="ClpB_D2-small"/>
    <property type="match status" value="1"/>
</dbReference>
<proteinExistence type="inferred from homology"/>
<evidence type="ECO:0000256" key="2">
    <source>
        <dbReference type="ARBA" id="ARBA00022737"/>
    </source>
</evidence>
<keyword evidence="4" id="KW-0067">ATP-binding</keyword>
<dbReference type="InterPro" id="IPR017729">
    <property type="entry name" value="ATPase_T6SS_ClpV1"/>
</dbReference>
<dbReference type="GeneID" id="96606739"/>